<dbReference type="AlphaFoldDB" id="A0A212FD76"/>
<sequence length="106" mass="12275">MKIYTTLILALIFEINMEVDAGSFNLSGSFNPGISFSRSRRLNNRERDNESGDVNNLDWPQSLDTSRFKTNILLPDPNANEAITDVNEHFQPHNYRSRHRTHKRSI</sequence>
<reference evidence="1 2" key="1">
    <citation type="journal article" date="2011" name="Cell">
        <title>The monarch butterfly genome yields insights into long-distance migration.</title>
        <authorList>
            <person name="Zhan S."/>
            <person name="Merlin C."/>
            <person name="Boore J.L."/>
            <person name="Reppert S.M."/>
        </authorList>
    </citation>
    <scope>NUCLEOTIDE SEQUENCE [LARGE SCALE GENOMIC DNA]</scope>
    <source>
        <strain evidence="1">F-2</strain>
    </source>
</reference>
<accession>A0A212FD76</accession>
<keyword evidence="2" id="KW-1185">Reference proteome</keyword>
<name>A0A212FD76_DANPL</name>
<dbReference type="KEGG" id="dpl:KGM_215468"/>
<proteinExistence type="predicted"/>
<gene>
    <name evidence="1" type="ORF">KGM_215468</name>
</gene>
<evidence type="ECO:0000313" key="2">
    <source>
        <dbReference type="Proteomes" id="UP000007151"/>
    </source>
</evidence>
<dbReference type="EMBL" id="AGBW02009091">
    <property type="protein sequence ID" value="OWR51705.1"/>
    <property type="molecule type" value="Genomic_DNA"/>
</dbReference>
<evidence type="ECO:0000313" key="1">
    <source>
        <dbReference type="EMBL" id="OWR51705.1"/>
    </source>
</evidence>
<dbReference type="OrthoDB" id="6912704at2759"/>
<comment type="caution">
    <text evidence="1">The sequence shown here is derived from an EMBL/GenBank/DDBJ whole genome shotgun (WGS) entry which is preliminary data.</text>
</comment>
<protein>
    <submittedName>
        <fullName evidence="1">Uncharacterized protein</fullName>
    </submittedName>
</protein>
<dbReference type="Proteomes" id="UP000007151">
    <property type="component" value="Unassembled WGS sequence"/>
</dbReference>
<organism evidence="1 2">
    <name type="scientific">Danaus plexippus plexippus</name>
    <dbReference type="NCBI Taxonomy" id="278856"/>
    <lineage>
        <taxon>Eukaryota</taxon>
        <taxon>Metazoa</taxon>
        <taxon>Ecdysozoa</taxon>
        <taxon>Arthropoda</taxon>
        <taxon>Hexapoda</taxon>
        <taxon>Insecta</taxon>
        <taxon>Pterygota</taxon>
        <taxon>Neoptera</taxon>
        <taxon>Endopterygota</taxon>
        <taxon>Lepidoptera</taxon>
        <taxon>Glossata</taxon>
        <taxon>Ditrysia</taxon>
        <taxon>Papilionoidea</taxon>
        <taxon>Nymphalidae</taxon>
        <taxon>Danainae</taxon>
        <taxon>Danaini</taxon>
        <taxon>Danaina</taxon>
        <taxon>Danaus</taxon>
        <taxon>Danaus</taxon>
    </lineage>
</organism>